<accession>A0AAV9HIG5</accession>
<comment type="catalytic activity">
    <reaction evidence="6">
        <text>a 4-O-methyl-alpha-D-glucuronosyl ester derivative + H2O = 4-O-methyl-alpha-D-glucuronate derivative + an alcohol + H(+)</text>
        <dbReference type="Rhea" id="RHEA:67452"/>
        <dbReference type="ChEBI" id="CHEBI:15377"/>
        <dbReference type="ChEBI" id="CHEBI:15378"/>
        <dbReference type="ChEBI" id="CHEBI:30879"/>
        <dbReference type="ChEBI" id="CHEBI:171667"/>
        <dbReference type="ChEBI" id="CHEBI:171668"/>
        <dbReference type="EC" id="3.1.1.117"/>
    </reaction>
    <physiologicalReaction direction="left-to-right" evidence="6">
        <dbReference type="Rhea" id="RHEA:67453"/>
    </physiologicalReaction>
</comment>
<feature type="signal peptide" evidence="8">
    <location>
        <begin position="1"/>
        <end position="17"/>
    </location>
</feature>
<dbReference type="Gene3D" id="3.40.50.1820">
    <property type="entry name" value="alpha/beta hydrolase"/>
    <property type="match status" value="1"/>
</dbReference>
<comment type="caution">
    <text evidence="10">The sequence shown here is derived from an EMBL/GenBank/DDBJ whole genome shotgun (WGS) entry which is preliminary data.</text>
</comment>
<proteinExistence type="inferred from homology"/>
<keyword evidence="11" id="KW-1185">Reference proteome</keyword>
<keyword evidence="3 8" id="KW-0732">Signal</keyword>
<comment type="similarity">
    <text evidence="1">Belongs to the carbohydrate esterase 15 (CE15) family.</text>
</comment>
<reference evidence="10" key="1">
    <citation type="journal article" date="2023" name="Mol. Phylogenet. Evol.">
        <title>Genome-scale phylogeny and comparative genomics of the fungal order Sordariales.</title>
        <authorList>
            <person name="Hensen N."/>
            <person name="Bonometti L."/>
            <person name="Westerberg I."/>
            <person name="Brannstrom I.O."/>
            <person name="Guillou S."/>
            <person name="Cros-Aarteil S."/>
            <person name="Calhoun S."/>
            <person name="Haridas S."/>
            <person name="Kuo A."/>
            <person name="Mondo S."/>
            <person name="Pangilinan J."/>
            <person name="Riley R."/>
            <person name="LaButti K."/>
            <person name="Andreopoulos B."/>
            <person name="Lipzen A."/>
            <person name="Chen C."/>
            <person name="Yan M."/>
            <person name="Daum C."/>
            <person name="Ng V."/>
            <person name="Clum A."/>
            <person name="Steindorff A."/>
            <person name="Ohm R.A."/>
            <person name="Martin F."/>
            <person name="Silar P."/>
            <person name="Natvig D.O."/>
            <person name="Lalanne C."/>
            <person name="Gautier V."/>
            <person name="Ament-Velasquez S.L."/>
            <person name="Kruys A."/>
            <person name="Hutchinson M.I."/>
            <person name="Powell A.J."/>
            <person name="Barry K."/>
            <person name="Miller A.N."/>
            <person name="Grigoriev I.V."/>
            <person name="Debuchy R."/>
            <person name="Gladieux P."/>
            <person name="Hiltunen Thoren M."/>
            <person name="Johannesson H."/>
        </authorList>
    </citation>
    <scope>NUCLEOTIDE SEQUENCE</scope>
    <source>
        <strain evidence="10">PSN324</strain>
    </source>
</reference>
<dbReference type="GO" id="GO:0052689">
    <property type="term" value="F:carboxylic ester hydrolase activity"/>
    <property type="evidence" value="ECO:0007669"/>
    <property type="project" value="UniProtKB-KW"/>
</dbReference>
<evidence type="ECO:0000313" key="11">
    <source>
        <dbReference type="Proteomes" id="UP001321749"/>
    </source>
</evidence>
<organism evidence="10 11">
    <name type="scientific">Cladorrhinum samala</name>
    <dbReference type="NCBI Taxonomy" id="585594"/>
    <lineage>
        <taxon>Eukaryota</taxon>
        <taxon>Fungi</taxon>
        <taxon>Dikarya</taxon>
        <taxon>Ascomycota</taxon>
        <taxon>Pezizomycotina</taxon>
        <taxon>Sordariomycetes</taxon>
        <taxon>Sordariomycetidae</taxon>
        <taxon>Sordariales</taxon>
        <taxon>Podosporaceae</taxon>
        <taxon>Cladorrhinum</taxon>
    </lineage>
</organism>
<evidence type="ECO:0000256" key="4">
    <source>
        <dbReference type="ARBA" id="ARBA00022801"/>
    </source>
</evidence>
<reference evidence="10" key="2">
    <citation type="submission" date="2023-06" db="EMBL/GenBank/DDBJ databases">
        <authorList>
            <consortium name="Lawrence Berkeley National Laboratory"/>
            <person name="Mondo S.J."/>
            <person name="Hensen N."/>
            <person name="Bonometti L."/>
            <person name="Westerberg I."/>
            <person name="Brannstrom I.O."/>
            <person name="Guillou S."/>
            <person name="Cros-Aarteil S."/>
            <person name="Calhoun S."/>
            <person name="Haridas S."/>
            <person name="Kuo A."/>
            <person name="Pangilinan J."/>
            <person name="Riley R."/>
            <person name="Labutti K."/>
            <person name="Andreopoulos B."/>
            <person name="Lipzen A."/>
            <person name="Chen C."/>
            <person name="Yanf M."/>
            <person name="Daum C."/>
            <person name="Ng V."/>
            <person name="Clum A."/>
            <person name="Steindorff A."/>
            <person name="Ohm R."/>
            <person name="Martin F."/>
            <person name="Silar P."/>
            <person name="Natvig D."/>
            <person name="Lalanne C."/>
            <person name="Gautier V."/>
            <person name="Ament-Velasquez S.L."/>
            <person name="Kruys A."/>
            <person name="Hutchinson M.I."/>
            <person name="Powell A.J."/>
            <person name="Barry K."/>
            <person name="Miller A.N."/>
            <person name="Grigoriev I.V."/>
            <person name="Debuchy R."/>
            <person name="Gladieux P."/>
            <person name="Thoren M.H."/>
            <person name="Johannesson H."/>
        </authorList>
    </citation>
    <scope>NUCLEOTIDE SEQUENCE</scope>
    <source>
        <strain evidence="10">PSN324</strain>
    </source>
</reference>
<evidence type="ECO:0000256" key="6">
    <source>
        <dbReference type="ARBA" id="ARBA00024511"/>
    </source>
</evidence>
<dbReference type="EMBL" id="MU865007">
    <property type="protein sequence ID" value="KAK4460667.1"/>
    <property type="molecule type" value="Genomic_DNA"/>
</dbReference>
<sequence length="144" mass="15541">MILKLLCQSLLVVGTFGAVLPRQDQCPALPSKYTPKSNPKLPDPFMKADGTRITRKDEWTCQRNYLSQLIQKYELGEWPAPPESVTASFSGGRLSITVRDKGKSISFPVSTKTPSGNGPFPAIIAYGGAIFPVPSGVATITLCL</sequence>
<dbReference type="Proteomes" id="UP001321749">
    <property type="component" value="Unassembled WGS sequence"/>
</dbReference>
<dbReference type="EC" id="3.1.1.117" evidence="7"/>
<keyword evidence="2" id="KW-0719">Serine esterase</keyword>
<evidence type="ECO:0000256" key="3">
    <source>
        <dbReference type="ARBA" id="ARBA00022729"/>
    </source>
</evidence>
<dbReference type="GO" id="GO:0046274">
    <property type="term" value="P:lignin catabolic process"/>
    <property type="evidence" value="ECO:0007669"/>
    <property type="project" value="UniProtKB-KW"/>
</dbReference>
<evidence type="ECO:0000256" key="8">
    <source>
        <dbReference type="SAM" id="SignalP"/>
    </source>
</evidence>
<keyword evidence="4" id="KW-0378">Hydrolase</keyword>
<evidence type="ECO:0000256" key="5">
    <source>
        <dbReference type="ARBA" id="ARBA00023185"/>
    </source>
</evidence>
<evidence type="ECO:0000256" key="2">
    <source>
        <dbReference type="ARBA" id="ARBA00022487"/>
    </source>
</evidence>
<dbReference type="Pfam" id="PF22244">
    <property type="entry name" value="GCE_fung"/>
    <property type="match status" value="1"/>
</dbReference>
<feature type="chain" id="PRO_5043776521" description="(4-O-methyl)-D-glucuronate--lignin esterase" evidence="8">
    <location>
        <begin position="18"/>
        <end position="144"/>
    </location>
</feature>
<dbReference type="AlphaFoldDB" id="A0AAV9HIG5"/>
<name>A0AAV9HIG5_9PEZI</name>
<evidence type="ECO:0000259" key="9">
    <source>
        <dbReference type="Pfam" id="PF22244"/>
    </source>
</evidence>
<evidence type="ECO:0000313" key="10">
    <source>
        <dbReference type="EMBL" id="KAK4460667.1"/>
    </source>
</evidence>
<feature type="domain" description="4-O-methyl-glucuronoyl methylesterase-like" evidence="9">
    <location>
        <begin position="96"/>
        <end position="141"/>
    </location>
</feature>
<evidence type="ECO:0000256" key="1">
    <source>
        <dbReference type="ARBA" id="ARBA00010092"/>
    </source>
</evidence>
<evidence type="ECO:0000256" key="7">
    <source>
        <dbReference type="ARBA" id="ARBA00026105"/>
    </source>
</evidence>
<gene>
    <name evidence="10" type="ORF">QBC42DRAFT_180444</name>
</gene>
<protein>
    <recommendedName>
        <fullName evidence="7">(4-O-methyl)-D-glucuronate--lignin esterase</fullName>
        <ecNumber evidence="7">3.1.1.117</ecNumber>
    </recommendedName>
</protein>
<dbReference type="InterPro" id="IPR029058">
    <property type="entry name" value="AB_hydrolase_fold"/>
</dbReference>
<keyword evidence="5" id="KW-0439">Lignin degradation</keyword>
<dbReference type="InterPro" id="IPR054579">
    <property type="entry name" value="GCE-like_dom"/>
</dbReference>